<evidence type="ECO:0000256" key="1">
    <source>
        <dbReference type="ARBA" id="ARBA00022737"/>
    </source>
</evidence>
<dbReference type="Proteomes" id="UP000054007">
    <property type="component" value="Unassembled WGS sequence"/>
</dbReference>
<dbReference type="SMART" id="SM00671">
    <property type="entry name" value="SEL1"/>
    <property type="match status" value="5"/>
</dbReference>
<keyword evidence="4" id="KW-1185">Reference proteome</keyword>
<dbReference type="Gene3D" id="1.25.40.10">
    <property type="entry name" value="Tetratricopeptide repeat domain"/>
    <property type="match status" value="2"/>
</dbReference>
<accession>A0A0D7B733</accession>
<dbReference type="InterPro" id="IPR011990">
    <property type="entry name" value="TPR-like_helical_dom_sf"/>
</dbReference>
<dbReference type="EMBL" id="KN880569">
    <property type="protein sequence ID" value="KIY65999.1"/>
    <property type="molecule type" value="Genomic_DNA"/>
</dbReference>
<dbReference type="SUPFAM" id="SSF81901">
    <property type="entry name" value="HCP-like"/>
    <property type="match status" value="2"/>
</dbReference>
<dbReference type="InterPro" id="IPR051726">
    <property type="entry name" value="Chitin_Synth_Reg"/>
</dbReference>
<name>A0A0D7B733_9AGAR</name>
<dbReference type="OrthoDB" id="272077at2759"/>
<evidence type="ECO:0000313" key="3">
    <source>
        <dbReference type="EMBL" id="KIY65999.1"/>
    </source>
</evidence>
<evidence type="ECO:0000313" key="4">
    <source>
        <dbReference type="Proteomes" id="UP000054007"/>
    </source>
</evidence>
<evidence type="ECO:0008006" key="5">
    <source>
        <dbReference type="Google" id="ProtNLM"/>
    </source>
</evidence>
<dbReference type="AlphaFoldDB" id="A0A0D7B733"/>
<sequence length="578" mass="62165">MRSASPMGSEDPTAPFVVPMPTTYSLEAARANVIQPSTPPEIQITWCRDALLLLGQHASLEPDAGPYNSKKPSADADAVLALAATAATLLTSLSTTDPEAAYWHAILSASGVLPSVVPHDRPAAFRDFETSAKAGFKDAWFKLGADYEAFGDNAYAVDCFKKGAALGAASCSYRLGMAHLFGELDLPQDMSAALGLLYEAALAVTLWTPYPAYQFALILLGEFTATSIPPHAIQYTFPNLTAPTLEAKAMLERAASLHYVPAQYKLGSAYEVAQDPWPYDPQLSVEWYRLAGTREADLALSRWFLCGAEDVLEKDEVLALRFAHSSAAAGLPDAEFAMGYYAEIGVGQEKNLAQASEWYQKAAVKGHAEAQQRLQALKLPEPNVLSRSEHETLTNDRLVRRRTHARDKSDARSQTYPLVHQDPHAFAENVRKQTISEGMPYPELSIAPMVVSSIAEEESASPPSPLSPVGPMTPTSSDGHMLAPQFAGRTRYSLVDPGCGEMAGTDSPPRSRSSSPTQSFRPPGRRSPTNRVVSAEDRPVPGGGGKQTTFADMGFGANRGAEGKKSKTQDKGDGCVVM</sequence>
<dbReference type="STRING" id="1314674.A0A0D7B733"/>
<evidence type="ECO:0000256" key="2">
    <source>
        <dbReference type="SAM" id="MobiDB-lite"/>
    </source>
</evidence>
<feature type="compositionally biased region" description="Basic and acidic residues" evidence="2">
    <location>
        <begin position="561"/>
        <end position="578"/>
    </location>
</feature>
<dbReference type="PANTHER" id="PTHR46430">
    <property type="entry name" value="PROTEIN SKT5-RELATED"/>
    <property type="match status" value="1"/>
</dbReference>
<feature type="region of interest" description="Disordered" evidence="2">
    <location>
        <begin position="381"/>
        <end position="422"/>
    </location>
</feature>
<feature type="compositionally biased region" description="Basic and acidic residues" evidence="2">
    <location>
        <begin position="387"/>
        <end position="398"/>
    </location>
</feature>
<reference evidence="3 4" key="1">
    <citation type="journal article" date="2015" name="Fungal Genet. Biol.">
        <title>Evolution of novel wood decay mechanisms in Agaricales revealed by the genome sequences of Fistulina hepatica and Cylindrobasidium torrendii.</title>
        <authorList>
            <person name="Floudas D."/>
            <person name="Held B.W."/>
            <person name="Riley R."/>
            <person name="Nagy L.G."/>
            <person name="Koehler G."/>
            <person name="Ransdell A.S."/>
            <person name="Younus H."/>
            <person name="Chow J."/>
            <person name="Chiniquy J."/>
            <person name="Lipzen A."/>
            <person name="Tritt A."/>
            <person name="Sun H."/>
            <person name="Haridas S."/>
            <person name="LaButti K."/>
            <person name="Ohm R.A."/>
            <person name="Kues U."/>
            <person name="Blanchette R.A."/>
            <person name="Grigoriev I.V."/>
            <person name="Minto R.E."/>
            <person name="Hibbett D.S."/>
        </authorList>
    </citation>
    <scope>NUCLEOTIDE SEQUENCE [LARGE SCALE GENOMIC DNA]</scope>
    <source>
        <strain evidence="3 4">FP15055 ss-10</strain>
    </source>
</reference>
<gene>
    <name evidence="3" type="ORF">CYLTODRAFT_455780</name>
</gene>
<dbReference type="InterPro" id="IPR006597">
    <property type="entry name" value="Sel1-like"/>
</dbReference>
<protein>
    <recommendedName>
        <fullName evidence="5">HCP-like protein</fullName>
    </recommendedName>
</protein>
<proteinExistence type="predicted"/>
<feature type="compositionally biased region" description="Low complexity" evidence="2">
    <location>
        <begin position="507"/>
        <end position="522"/>
    </location>
</feature>
<dbReference type="Pfam" id="PF08238">
    <property type="entry name" value="Sel1"/>
    <property type="match status" value="4"/>
</dbReference>
<organism evidence="3 4">
    <name type="scientific">Cylindrobasidium torrendii FP15055 ss-10</name>
    <dbReference type="NCBI Taxonomy" id="1314674"/>
    <lineage>
        <taxon>Eukaryota</taxon>
        <taxon>Fungi</taxon>
        <taxon>Dikarya</taxon>
        <taxon>Basidiomycota</taxon>
        <taxon>Agaricomycotina</taxon>
        <taxon>Agaricomycetes</taxon>
        <taxon>Agaricomycetidae</taxon>
        <taxon>Agaricales</taxon>
        <taxon>Marasmiineae</taxon>
        <taxon>Physalacriaceae</taxon>
        <taxon>Cylindrobasidium</taxon>
    </lineage>
</organism>
<dbReference type="PANTHER" id="PTHR46430:SF2">
    <property type="entry name" value="CHITIN SYNTHASE REGULATORY FACTOR 4"/>
    <property type="match status" value="1"/>
</dbReference>
<keyword evidence="1" id="KW-0677">Repeat</keyword>
<feature type="region of interest" description="Disordered" evidence="2">
    <location>
        <begin position="455"/>
        <end position="578"/>
    </location>
</feature>